<dbReference type="EMBL" id="CP001068">
    <property type="protein sequence ID" value="ACD28305.1"/>
    <property type="molecule type" value="Genomic_DNA"/>
</dbReference>
<gene>
    <name evidence="1" type="ordered locus">Rpic_3183</name>
</gene>
<dbReference type="KEGG" id="rpi:Rpic_3183"/>
<dbReference type="InterPro" id="IPR036397">
    <property type="entry name" value="RNaseH_sf"/>
</dbReference>
<dbReference type="HOGENOM" id="CLU_1151100_0_0_4"/>
<dbReference type="PATRIC" id="fig|402626.5.peg.4321"/>
<sequence>MVRADPSLEARALEILERWDTVASIRSKPLHDEWKRIIAERDWKLALEESDRGQQLRQASPMAILLPEQVRLDIIQSAARAMHASKGPRSPWKTRYFVDTEFTDFIDCQLISVAIVGEDGREFYGERADFELSACSEFVRAAVLPQLGRVPGRSMPASQLRDELMAWLLAVPAKPKRVLCFDYQGDFDLVLDLLDAEIPPGWKCEHVGGRLDMERLETYFREHGGRHHALHDARANAFAFR</sequence>
<reference evidence="1" key="1">
    <citation type="submission" date="2008-05" db="EMBL/GenBank/DDBJ databases">
        <title>Complete sequence of chromosome1 of Ralstonia pickettii 12J.</title>
        <authorList>
            <consortium name="US DOE Joint Genome Institute"/>
            <person name="Lucas S."/>
            <person name="Copeland A."/>
            <person name="Lapidus A."/>
            <person name="Glavina del Rio T."/>
            <person name="Dalin E."/>
            <person name="Tice H."/>
            <person name="Bruce D."/>
            <person name="Goodwin L."/>
            <person name="Pitluck S."/>
            <person name="Meincke L."/>
            <person name="Brettin T."/>
            <person name="Detter J.C."/>
            <person name="Han C."/>
            <person name="Kuske C.R."/>
            <person name="Schmutz J."/>
            <person name="Larimer F."/>
            <person name="Land M."/>
            <person name="Hauser L."/>
            <person name="Kyrpides N."/>
            <person name="Mikhailova N."/>
            <person name="Marsh T."/>
            <person name="Richardson P."/>
        </authorList>
    </citation>
    <scope>NUCLEOTIDE SEQUENCE</scope>
    <source>
        <strain evidence="1">12J</strain>
    </source>
</reference>
<name>B2UDR4_RALPJ</name>
<dbReference type="GO" id="GO:0003676">
    <property type="term" value="F:nucleic acid binding"/>
    <property type="evidence" value="ECO:0007669"/>
    <property type="project" value="InterPro"/>
</dbReference>
<evidence type="ECO:0000313" key="1">
    <source>
        <dbReference type="EMBL" id="ACD28305.1"/>
    </source>
</evidence>
<dbReference type="Gene3D" id="3.30.420.10">
    <property type="entry name" value="Ribonuclease H-like superfamily/Ribonuclease H"/>
    <property type="match status" value="1"/>
</dbReference>
<dbReference type="AlphaFoldDB" id="B2UDR4"/>
<proteinExistence type="predicted"/>
<dbReference type="eggNOG" id="COG1476">
    <property type="taxonomic scope" value="Bacteria"/>
</dbReference>
<organism evidence="1">
    <name type="scientific">Ralstonia pickettii (strain 12J)</name>
    <dbReference type="NCBI Taxonomy" id="402626"/>
    <lineage>
        <taxon>Bacteria</taxon>
        <taxon>Pseudomonadati</taxon>
        <taxon>Pseudomonadota</taxon>
        <taxon>Betaproteobacteria</taxon>
        <taxon>Burkholderiales</taxon>
        <taxon>Burkholderiaceae</taxon>
        <taxon>Ralstonia</taxon>
    </lineage>
</organism>
<protein>
    <submittedName>
        <fullName evidence="1">Uncharacterized protein</fullName>
    </submittedName>
</protein>
<accession>B2UDR4</accession>
<dbReference type="STRING" id="402626.Rpic_3183"/>